<accession>A0A5A7PII2</accession>
<evidence type="ECO:0000256" key="9">
    <source>
        <dbReference type="SAM" id="SignalP"/>
    </source>
</evidence>
<sequence>MTKLPFLCLRIQLSLIFFMHLMPFSVASLKERATLLDLKQNWGNPPSLRSWNDTSPGLDLSQNNFFGNIPADIDQLQLLEYINLGSTWFTGDIPPAIGNLTRLRTLILNYASFNHLTEISNFTDLENLVLAYNHLTAGIRKSEEGTIPQSIESLDLVSLDLSENKLTGKIPEDFGKLEKLEFLGLCINSLSGEIPQSLGLLPSLEPFKVFMNDLSGILPPEMGSRSRLESFQVSNNHFNGNLPENLCAGEVHSTLWSLINLTSVMLSDNSLSGELPSKTVAPCLSRLEISNNEFSGEIPGEVLPWESLVVFKASNNRLSGPIPKGLTGLRDLSTLLVDGNSLSGGLPSEILSWKSLSTLHLARNKYLVRSHPCSHEGAFTTNSCCDSTFGNRFCLFAICMTRFLVKYCRESRLSTDIKSGEWEFVTFQRLDFNEVDILSSLTEMVARAKFTKIEVGLENQCIAVNRNWSGMEKDDLLEKEFQAEIQVLEYAHSSRVNEKIDIYSFGVVLLELVTGRKPNTGNEDMSLAEWAWAHYGQEKPIIDALDESIKEDGFLEEIIVVFKVGLLCTSLSPSNRPMMSEVLEMLRC</sequence>
<dbReference type="PANTHER" id="PTHR27008">
    <property type="entry name" value="OS04G0122200 PROTEIN"/>
    <property type="match status" value="1"/>
</dbReference>
<evidence type="ECO:0000256" key="5">
    <source>
        <dbReference type="ARBA" id="ARBA00022737"/>
    </source>
</evidence>
<dbReference type="GO" id="GO:0016301">
    <property type="term" value="F:kinase activity"/>
    <property type="evidence" value="ECO:0007669"/>
    <property type="project" value="UniProtKB-KW"/>
</dbReference>
<dbReference type="AlphaFoldDB" id="A0A5A7PII2"/>
<keyword evidence="3" id="KW-0812">Transmembrane</keyword>
<gene>
    <name evidence="10" type="ORF">STAS_08185</name>
</gene>
<dbReference type="InterPro" id="IPR001611">
    <property type="entry name" value="Leu-rich_rpt"/>
</dbReference>
<reference evidence="11" key="1">
    <citation type="journal article" date="2019" name="Curr. Biol.">
        <title>Genome Sequence of Striga asiatica Provides Insight into the Evolution of Plant Parasitism.</title>
        <authorList>
            <person name="Yoshida S."/>
            <person name="Kim S."/>
            <person name="Wafula E.K."/>
            <person name="Tanskanen J."/>
            <person name="Kim Y.M."/>
            <person name="Honaas L."/>
            <person name="Yang Z."/>
            <person name="Spallek T."/>
            <person name="Conn C.E."/>
            <person name="Ichihashi Y."/>
            <person name="Cheong K."/>
            <person name="Cui S."/>
            <person name="Der J.P."/>
            <person name="Gundlach H."/>
            <person name="Jiao Y."/>
            <person name="Hori C."/>
            <person name="Ishida J.K."/>
            <person name="Kasahara H."/>
            <person name="Kiba T."/>
            <person name="Kim M.S."/>
            <person name="Koo N."/>
            <person name="Laohavisit A."/>
            <person name="Lee Y.H."/>
            <person name="Lumba S."/>
            <person name="McCourt P."/>
            <person name="Mortimer J.C."/>
            <person name="Mutuku J.M."/>
            <person name="Nomura T."/>
            <person name="Sasaki-Sekimoto Y."/>
            <person name="Seto Y."/>
            <person name="Wang Y."/>
            <person name="Wakatake T."/>
            <person name="Sakakibara H."/>
            <person name="Demura T."/>
            <person name="Yamaguchi S."/>
            <person name="Yoneyama K."/>
            <person name="Manabe R.I."/>
            <person name="Nelson D.C."/>
            <person name="Schulman A.H."/>
            <person name="Timko M.P."/>
            <person name="dePamphilis C.W."/>
            <person name="Choi D."/>
            <person name="Shirasu K."/>
        </authorList>
    </citation>
    <scope>NUCLEOTIDE SEQUENCE [LARGE SCALE GENOMIC DNA]</scope>
    <source>
        <strain evidence="11">cv. UVA1</strain>
    </source>
</reference>
<feature type="signal peptide" evidence="9">
    <location>
        <begin position="1"/>
        <end position="27"/>
    </location>
</feature>
<dbReference type="InterPro" id="IPR032675">
    <property type="entry name" value="LRR_dom_sf"/>
</dbReference>
<evidence type="ECO:0000313" key="10">
    <source>
        <dbReference type="EMBL" id="GER32127.1"/>
    </source>
</evidence>
<evidence type="ECO:0000256" key="4">
    <source>
        <dbReference type="ARBA" id="ARBA00022729"/>
    </source>
</evidence>
<name>A0A5A7PII2_STRAF</name>
<evidence type="ECO:0000256" key="1">
    <source>
        <dbReference type="ARBA" id="ARBA00004370"/>
    </source>
</evidence>
<comment type="subcellular location">
    <subcellularLocation>
        <location evidence="1">Membrane</location>
    </subcellularLocation>
</comment>
<dbReference type="Gene3D" id="1.10.510.10">
    <property type="entry name" value="Transferase(Phosphotransferase) domain 1"/>
    <property type="match status" value="1"/>
</dbReference>
<keyword evidence="10" id="KW-0418">Kinase</keyword>
<dbReference type="InterPro" id="IPR051809">
    <property type="entry name" value="Plant_receptor-like_S/T_kinase"/>
</dbReference>
<dbReference type="SUPFAM" id="SSF56112">
    <property type="entry name" value="Protein kinase-like (PK-like)"/>
    <property type="match status" value="1"/>
</dbReference>
<dbReference type="EMBL" id="BKCP01004550">
    <property type="protein sequence ID" value="GER32127.1"/>
    <property type="molecule type" value="Genomic_DNA"/>
</dbReference>
<dbReference type="Pfam" id="PF00560">
    <property type="entry name" value="LRR_1"/>
    <property type="match status" value="2"/>
</dbReference>
<comment type="caution">
    <text evidence="10">The sequence shown here is derived from an EMBL/GenBank/DDBJ whole genome shotgun (WGS) entry which is preliminary data.</text>
</comment>
<keyword evidence="7" id="KW-0472">Membrane</keyword>
<evidence type="ECO:0000256" key="7">
    <source>
        <dbReference type="ARBA" id="ARBA00023136"/>
    </source>
</evidence>
<evidence type="ECO:0000256" key="3">
    <source>
        <dbReference type="ARBA" id="ARBA00022692"/>
    </source>
</evidence>
<keyword evidence="10" id="KW-0808">Transferase</keyword>
<dbReference type="Gene3D" id="3.80.10.10">
    <property type="entry name" value="Ribonuclease Inhibitor"/>
    <property type="match status" value="3"/>
</dbReference>
<keyword evidence="4 9" id="KW-0732">Signal</keyword>
<dbReference type="SUPFAM" id="SSF52058">
    <property type="entry name" value="L domain-like"/>
    <property type="match status" value="1"/>
</dbReference>
<feature type="chain" id="PRO_5022759323" evidence="9">
    <location>
        <begin position="28"/>
        <end position="588"/>
    </location>
</feature>
<dbReference type="FunFam" id="3.80.10.10:FF:000221">
    <property type="entry name" value="Leucine-rich repeat receptor-like protein kinase PXL1"/>
    <property type="match status" value="1"/>
</dbReference>
<dbReference type="OrthoDB" id="909997at2759"/>
<organism evidence="10 11">
    <name type="scientific">Striga asiatica</name>
    <name type="common">Asiatic witchweed</name>
    <name type="synonym">Buchnera asiatica</name>
    <dbReference type="NCBI Taxonomy" id="4170"/>
    <lineage>
        <taxon>Eukaryota</taxon>
        <taxon>Viridiplantae</taxon>
        <taxon>Streptophyta</taxon>
        <taxon>Embryophyta</taxon>
        <taxon>Tracheophyta</taxon>
        <taxon>Spermatophyta</taxon>
        <taxon>Magnoliopsida</taxon>
        <taxon>eudicotyledons</taxon>
        <taxon>Gunneridae</taxon>
        <taxon>Pentapetalae</taxon>
        <taxon>asterids</taxon>
        <taxon>lamiids</taxon>
        <taxon>Lamiales</taxon>
        <taxon>Orobanchaceae</taxon>
        <taxon>Buchnereae</taxon>
        <taxon>Striga</taxon>
    </lineage>
</organism>
<keyword evidence="8" id="KW-0325">Glycoprotein</keyword>
<dbReference type="Proteomes" id="UP000325081">
    <property type="component" value="Unassembled WGS sequence"/>
</dbReference>
<evidence type="ECO:0000256" key="8">
    <source>
        <dbReference type="ARBA" id="ARBA00023180"/>
    </source>
</evidence>
<keyword evidence="11" id="KW-1185">Reference proteome</keyword>
<dbReference type="InterPro" id="IPR011009">
    <property type="entry name" value="Kinase-like_dom_sf"/>
</dbReference>
<dbReference type="GO" id="GO:0016020">
    <property type="term" value="C:membrane"/>
    <property type="evidence" value="ECO:0007669"/>
    <property type="project" value="UniProtKB-SubCell"/>
</dbReference>
<evidence type="ECO:0000256" key="6">
    <source>
        <dbReference type="ARBA" id="ARBA00022989"/>
    </source>
</evidence>
<proteinExistence type="predicted"/>
<protein>
    <submittedName>
        <fullName evidence="10">Leucine-rich repeat receptor-like protein kinase family protein</fullName>
    </submittedName>
</protein>
<dbReference type="FunFam" id="3.80.10.10:FF:000041">
    <property type="entry name" value="LRR receptor-like serine/threonine-protein kinase ERECTA"/>
    <property type="match status" value="1"/>
</dbReference>
<evidence type="ECO:0000313" key="11">
    <source>
        <dbReference type="Proteomes" id="UP000325081"/>
    </source>
</evidence>
<keyword evidence="5" id="KW-0677">Repeat</keyword>
<keyword evidence="6" id="KW-1133">Transmembrane helix</keyword>
<evidence type="ECO:0000256" key="2">
    <source>
        <dbReference type="ARBA" id="ARBA00022614"/>
    </source>
</evidence>
<dbReference type="PANTHER" id="PTHR27008:SF396">
    <property type="entry name" value="LRR RECEPTOR-LIKE SERINE_THREONINE-PROTEIN KINASE HSL2"/>
    <property type="match status" value="1"/>
</dbReference>
<keyword evidence="10" id="KW-0675">Receptor</keyword>
<keyword evidence="2" id="KW-0433">Leucine-rich repeat</keyword>